<evidence type="ECO:0000256" key="1">
    <source>
        <dbReference type="SAM" id="MobiDB-lite"/>
    </source>
</evidence>
<gene>
    <name evidence="3" type="ORF">BDP55DRAFT_264353</name>
</gene>
<protein>
    <submittedName>
        <fullName evidence="3">Uncharacterized protein</fullName>
    </submittedName>
</protein>
<reference evidence="3" key="1">
    <citation type="submission" date="2021-06" db="EMBL/GenBank/DDBJ databases">
        <title>Comparative genomics, transcriptomics and evolutionary studies reveal genomic signatures of adaptation to plant cell wall in hemibiotrophic fungi.</title>
        <authorList>
            <consortium name="DOE Joint Genome Institute"/>
            <person name="Baroncelli R."/>
            <person name="Diaz J.F."/>
            <person name="Benocci T."/>
            <person name="Peng M."/>
            <person name="Battaglia E."/>
            <person name="Haridas S."/>
            <person name="Andreopoulos W."/>
            <person name="Labutti K."/>
            <person name="Pangilinan J."/>
            <person name="Floch G.L."/>
            <person name="Makela M.R."/>
            <person name="Henrissat B."/>
            <person name="Grigoriev I.V."/>
            <person name="Crouch J.A."/>
            <person name="De Vries R.P."/>
            <person name="Sukno S.A."/>
            <person name="Thon M.R."/>
        </authorList>
    </citation>
    <scope>NUCLEOTIDE SEQUENCE</scope>
    <source>
        <strain evidence="3">CBS 193.32</strain>
    </source>
</reference>
<keyword evidence="4" id="KW-1185">Reference proteome</keyword>
<sequence length="114" mass="12317">MRRWLWALATPPVSQLALRLDVIQGHTESAQAKAKTPRGSEELLHNAVPCRRALRTGMSPLGSGPMVGGQEGPSKSGARKRRPRVHGLDENGAKPTLQQALLASWLDPAEPGQR</sequence>
<dbReference type="RefSeq" id="XP_060435119.1">
    <property type="nucleotide sequence ID" value="XM_060566361.1"/>
</dbReference>
<comment type="caution">
    <text evidence="3">The sequence shown here is derived from an EMBL/GenBank/DDBJ whole genome shotgun (WGS) entry which is preliminary data.</text>
</comment>
<feature type="chain" id="PRO_5042468154" evidence="2">
    <location>
        <begin position="20"/>
        <end position="114"/>
    </location>
</feature>
<dbReference type="EMBL" id="JAHMHR010000004">
    <property type="protein sequence ID" value="KAK1691424.1"/>
    <property type="molecule type" value="Genomic_DNA"/>
</dbReference>
<feature type="signal peptide" evidence="2">
    <location>
        <begin position="1"/>
        <end position="19"/>
    </location>
</feature>
<evidence type="ECO:0000313" key="3">
    <source>
        <dbReference type="EMBL" id="KAK1691424.1"/>
    </source>
</evidence>
<dbReference type="Proteomes" id="UP001224890">
    <property type="component" value="Unassembled WGS sequence"/>
</dbReference>
<dbReference type="GeneID" id="85450887"/>
<keyword evidence="2" id="KW-0732">Signal</keyword>
<evidence type="ECO:0000256" key="2">
    <source>
        <dbReference type="SAM" id="SignalP"/>
    </source>
</evidence>
<name>A0AAJ0AW34_9PEZI</name>
<evidence type="ECO:0000313" key="4">
    <source>
        <dbReference type="Proteomes" id="UP001224890"/>
    </source>
</evidence>
<dbReference type="AlphaFoldDB" id="A0AAJ0AW34"/>
<accession>A0AAJ0AW34</accession>
<proteinExistence type="predicted"/>
<feature type="region of interest" description="Disordered" evidence="1">
    <location>
        <begin position="54"/>
        <end position="114"/>
    </location>
</feature>
<organism evidence="3 4">
    <name type="scientific">Colletotrichum godetiae</name>
    <dbReference type="NCBI Taxonomy" id="1209918"/>
    <lineage>
        <taxon>Eukaryota</taxon>
        <taxon>Fungi</taxon>
        <taxon>Dikarya</taxon>
        <taxon>Ascomycota</taxon>
        <taxon>Pezizomycotina</taxon>
        <taxon>Sordariomycetes</taxon>
        <taxon>Hypocreomycetidae</taxon>
        <taxon>Glomerellales</taxon>
        <taxon>Glomerellaceae</taxon>
        <taxon>Colletotrichum</taxon>
        <taxon>Colletotrichum acutatum species complex</taxon>
    </lineage>
</organism>